<gene>
    <name evidence="2" type="ORF">F5147DRAFT_655357</name>
</gene>
<comment type="caution">
    <text evidence="2">The sequence shown here is derived from an EMBL/GenBank/DDBJ whole genome shotgun (WGS) entry which is preliminary data.</text>
</comment>
<keyword evidence="3" id="KW-1185">Reference proteome</keyword>
<feature type="region of interest" description="Disordered" evidence="1">
    <location>
        <begin position="1"/>
        <end position="33"/>
    </location>
</feature>
<evidence type="ECO:0000313" key="2">
    <source>
        <dbReference type="EMBL" id="KAG2101384.1"/>
    </source>
</evidence>
<dbReference type="AlphaFoldDB" id="A0A9P7F125"/>
<dbReference type="Proteomes" id="UP000823399">
    <property type="component" value="Unassembled WGS sequence"/>
</dbReference>
<dbReference type="EMBL" id="JABBWM010000051">
    <property type="protein sequence ID" value="KAG2101384.1"/>
    <property type="molecule type" value="Genomic_DNA"/>
</dbReference>
<reference evidence="2" key="1">
    <citation type="journal article" date="2020" name="New Phytol.">
        <title>Comparative genomics reveals dynamic genome evolution in host specialist ectomycorrhizal fungi.</title>
        <authorList>
            <person name="Lofgren L.A."/>
            <person name="Nguyen N.H."/>
            <person name="Vilgalys R."/>
            <person name="Ruytinx J."/>
            <person name="Liao H.L."/>
            <person name="Branco S."/>
            <person name="Kuo A."/>
            <person name="LaButti K."/>
            <person name="Lipzen A."/>
            <person name="Andreopoulos W."/>
            <person name="Pangilinan J."/>
            <person name="Riley R."/>
            <person name="Hundley H."/>
            <person name="Na H."/>
            <person name="Barry K."/>
            <person name="Grigoriev I.V."/>
            <person name="Stajich J.E."/>
            <person name="Kennedy P.G."/>
        </authorList>
    </citation>
    <scope>NUCLEOTIDE SEQUENCE</scope>
    <source>
        <strain evidence="2">FC423</strain>
    </source>
</reference>
<accession>A0A9P7F125</accession>
<dbReference type="RefSeq" id="XP_041289862.1">
    <property type="nucleotide sequence ID" value="XM_041433965.1"/>
</dbReference>
<organism evidence="2 3">
    <name type="scientific">Suillus discolor</name>
    <dbReference type="NCBI Taxonomy" id="1912936"/>
    <lineage>
        <taxon>Eukaryota</taxon>
        <taxon>Fungi</taxon>
        <taxon>Dikarya</taxon>
        <taxon>Basidiomycota</taxon>
        <taxon>Agaricomycotina</taxon>
        <taxon>Agaricomycetes</taxon>
        <taxon>Agaricomycetidae</taxon>
        <taxon>Boletales</taxon>
        <taxon>Suillineae</taxon>
        <taxon>Suillaceae</taxon>
        <taxon>Suillus</taxon>
    </lineage>
</organism>
<dbReference type="OrthoDB" id="2691865at2759"/>
<evidence type="ECO:0000313" key="3">
    <source>
        <dbReference type="Proteomes" id="UP000823399"/>
    </source>
</evidence>
<evidence type="ECO:0000256" key="1">
    <source>
        <dbReference type="SAM" id="MobiDB-lite"/>
    </source>
</evidence>
<sequence>MPSQPADTASACHTRASNATAHPTEEVAAAQEEKVAQAAAQAVAAKAGAEHITGIELEMDAKQVNMLMRKAKEVWSYPIPSKGKKAMKDGLSQAAACGGGDEVGTNLN</sequence>
<protein>
    <submittedName>
        <fullName evidence="2">Uncharacterized protein</fullName>
    </submittedName>
</protein>
<proteinExistence type="predicted"/>
<dbReference type="GeneID" id="64696224"/>
<name>A0A9P7F125_9AGAM</name>